<feature type="compositionally biased region" description="Polar residues" evidence="4">
    <location>
        <begin position="466"/>
        <end position="477"/>
    </location>
</feature>
<comment type="subcellular location">
    <subcellularLocation>
        <location evidence="1">Nucleus</location>
    </subcellularLocation>
</comment>
<evidence type="ECO:0000313" key="6">
    <source>
        <dbReference type="EMBL" id="KAJ5173181.1"/>
    </source>
</evidence>
<dbReference type="EMBL" id="JAPQKO010000003">
    <property type="protein sequence ID" value="KAJ5173181.1"/>
    <property type="molecule type" value="Genomic_DNA"/>
</dbReference>
<proteinExistence type="predicted"/>
<keyword evidence="7" id="KW-1185">Reference proteome</keyword>
<dbReference type="InterPro" id="IPR015943">
    <property type="entry name" value="WD40/YVTN_repeat-like_dom_sf"/>
</dbReference>
<dbReference type="InterPro" id="IPR026054">
    <property type="entry name" value="Nucleoporin"/>
</dbReference>
<feature type="compositionally biased region" description="Gly residues" evidence="4">
    <location>
        <begin position="652"/>
        <end position="670"/>
    </location>
</feature>
<feature type="compositionally biased region" description="Polar residues" evidence="4">
    <location>
        <begin position="679"/>
        <end position="691"/>
    </location>
</feature>
<evidence type="ECO:0000259" key="5">
    <source>
        <dbReference type="Pfam" id="PF16755"/>
    </source>
</evidence>
<protein>
    <recommendedName>
        <fullName evidence="5">Nucleoporin Nup159/Nup146 N-terminal domain-containing protein</fullName>
    </recommendedName>
</protein>
<accession>A0A9W9IAE7</accession>
<sequence>MAFSLGASNSAAGGTPAELGPELSDVYTDEIGFKGVSAKLFPPPTSSLLAVAQSKGLVVGAGPDCLVIATTDSIRQAIATSEGDQNSKTKAFQPQATIPLPTRPTHVAFSASEDALILATEGGSQISVFETATLLQGNSQPALSVPTNGVSIRALAPNPDPTSTFAALVTVNGELLMADLKAASLISGPSGSVLRNAVSCVSWSNKGKQLVAGLADGSADQMTADGTSKAQIPRPSDLEGECHGELQDELFGIHCTLANESTVSSIAWLENDVFFMIYTPNGLEDDMGGNPQSHYYIITRRKQAPFLIQKMPEICNTMGFSIKRAPAYQFIARLRDFQPHLRDVLMVSSTLSTDVGLIARSDKPLAHDEAAKSVVGQFTVAEVNDDTKRAALPLAENSDETSVIGLSTDLTSRDNVIAPLQGEDIAESSSPLPALFLLNNQGHLAAWWFVYSESVRQKVPYPGLVSPQQSASGNTPSLGAPAFGKPGGSTFGSTSTMGATAFGRPSAPAFGSPGQLGGSAPAFGQPSAPVSSFGKSSGPAFGSSSQLGGPSPAFGQPSAPAPSFGTPSAPGSGFGSSGLAKPQFGQSGFGTGGSTFGQTSTPAKSLLGSASDGGGFGSFSGGAGGGFGSLAAAKPGDSALGSKSDAPTPFGKGSGFGTGGFGSFSGGAGGQSAFAQSSNSTAFGAQQQTDSPFAPKPNAPKNPFGKSTGGFVLGSSFKPDGTAANDGPKPDKPSSGAFSFGGSFDEIVSSPSKPSPPAESMDDEADVPTPASQPPAKTEPASIFGAPSKPSAPTTSLFGNLTTQPSKPPAESNKSSFSLFGSSSTAQTSAQTNTQTTQNQVTSPLSAPSDKTATPKREQSVSTPTFPSLEAPLPPDSTTRASYAPGDTSASSNVSKSSVEDAPFPPDFISSKSTPKHDDAPLPPDFLSKPKKAEAPPPVPEDAPLPPDPTTRKAKSETSAAIPEDAPLPPDPTTTKVKVESPPAVPEDAPLPPDPTAAKKLPPKEAVPVPDDSGSEQDADESDFSDSGEEITHEETKIPSPKPSAESSFGGLSDKSSTGGLFGGMKKTAEQERPRSLFGEIPKQPLLPLPGPAAQTGREPPRSPSPVRPASQKNRMPSQKEARPEPGSTLNSRKASLARQAQREGHLKKPSDVVREEQTRMQAVALQREEEPLSLSDDDEDERLRADLARPVDAVNTLDPFLPHQDCTGDKIKPGIPGMVERLYRDINSMVYTLGINSRSLESYLLYQQSSQSPPVDKLVELLQSENPDSIFDKKLFLKDIGVLDEIVATLGRTLDQKRVQGVEEKTEQCQDLITKDIVTLRGQCAALRKTLDAHTDSGAILAVPLSAEQTALQQDLRTAFAGVQAKMAELEQGVALMRAQLADIPRGDGESPMRQSKRPTVEAVTSTIGKLMAMAEEKTSDMAHLERTMKKLGIDTSGSTQVTPTASPFTTPRKNTGRVPRTPGSRGSVDGSAYHTPESASRGINFRASLNGSARTSHLRKVQGAGPSIAHDESSGWKTQHLRRRQLAQNLKRAAAKQPAKVRGLDDL</sequence>
<feature type="domain" description="Nucleoporin Nup159/Nup146 N-terminal" evidence="5">
    <location>
        <begin position="42"/>
        <end position="444"/>
    </location>
</feature>
<reference evidence="6" key="2">
    <citation type="journal article" date="2023" name="IMA Fungus">
        <title>Comparative genomic study of the Penicillium genus elucidates a diverse pangenome and 15 lateral gene transfer events.</title>
        <authorList>
            <person name="Petersen C."/>
            <person name="Sorensen T."/>
            <person name="Nielsen M.R."/>
            <person name="Sondergaard T.E."/>
            <person name="Sorensen J.L."/>
            <person name="Fitzpatrick D.A."/>
            <person name="Frisvad J.C."/>
            <person name="Nielsen K.L."/>
        </authorList>
    </citation>
    <scope>NUCLEOTIDE SEQUENCE</scope>
    <source>
        <strain evidence="6">IBT 21917</strain>
    </source>
</reference>
<feature type="compositionally biased region" description="Gly residues" evidence="4">
    <location>
        <begin position="611"/>
        <end position="628"/>
    </location>
</feature>
<keyword evidence="2" id="KW-0813">Transport</keyword>
<evidence type="ECO:0000313" key="7">
    <source>
        <dbReference type="Proteomes" id="UP001146351"/>
    </source>
</evidence>
<dbReference type="PANTHER" id="PTHR23193:SF23">
    <property type="entry name" value="NUCLEAR PORE COMPLEX PROTEIN NUP153"/>
    <property type="match status" value="1"/>
</dbReference>
<comment type="caution">
    <text evidence="6">The sequence shown here is derived from an EMBL/GenBank/DDBJ whole genome shotgun (WGS) entry which is preliminary data.</text>
</comment>
<keyword evidence="3" id="KW-0539">Nucleus</keyword>
<dbReference type="PANTHER" id="PTHR23193">
    <property type="entry name" value="NUCLEAR PORE COMPLEX PROTEIN NUP"/>
    <property type="match status" value="1"/>
</dbReference>
<evidence type="ECO:0000256" key="2">
    <source>
        <dbReference type="ARBA" id="ARBA00022448"/>
    </source>
</evidence>
<feature type="region of interest" description="Disordered" evidence="4">
    <location>
        <begin position="1"/>
        <end position="20"/>
    </location>
</feature>
<dbReference type="InterPro" id="IPR039462">
    <property type="entry name" value="Nup159/Nup146_N"/>
</dbReference>
<reference evidence="6" key="1">
    <citation type="submission" date="2022-11" db="EMBL/GenBank/DDBJ databases">
        <authorList>
            <person name="Petersen C."/>
        </authorList>
    </citation>
    <scope>NUCLEOTIDE SEQUENCE</scope>
    <source>
        <strain evidence="6">IBT 21917</strain>
    </source>
</reference>
<name>A0A9W9IAE7_9EURO</name>
<dbReference type="OrthoDB" id="248320at2759"/>
<dbReference type="GO" id="GO:0008139">
    <property type="term" value="F:nuclear localization sequence binding"/>
    <property type="evidence" value="ECO:0007669"/>
    <property type="project" value="TreeGrafter"/>
</dbReference>
<feature type="compositionally biased region" description="Polar residues" evidence="4">
    <location>
        <begin position="791"/>
        <end position="805"/>
    </location>
</feature>
<dbReference type="GO" id="GO:0006606">
    <property type="term" value="P:protein import into nucleus"/>
    <property type="evidence" value="ECO:0007669"/>
    <property type="project" value="TreeGrafter"/>
</dbReference>
<dbReference type="GO" id="GO:0005643">
    <property type="term" value="C:nuclear pore"/>
    <property type="evidence" value="ECO:0007669"/>
    <property type="project" value="TreeGrafter"/>
</dbReference>
<dbReference type="GO" id="GO:0017056">
    <property type="term" value="F:structural constituent of nuclear pore"/>
    <property type="evidence" value="ECO:0007669"/>
    <property type="project" value="TreeGrafter"/>
</dbReference>
<feature type="compositionally biased region" description="Polar residues" evidence="4">
    <location>
        <begin position="1437"/>
        <end position="1455"/>
    </location>
</feature>
<dbReference type="Proteomes" id="UP001146351">
    <property type="component" value="Unassembled WGS sequence"/>
</dbReference>
<gene>
    <name evidence="6" type="ORF">N7492_005774</name>
</gene>
<feature type="compositionally biased region" description="Low complexity" evidence="4">
    <location>
        <begin position="596"/>
        <end position="610"/>
    </location>
</feature>
<feature type="compositionally biased region" description="Pro residues" evidence="4">
    <location>
        <begin position="935"/>
        <end position="949"/>
    </location>
</feature>
<feature type="region of interest" description="Disordered" evidence="4">
    <location>
        <begin position="1530"/>
        <end position="1549"/>
    </location>
</feature>
<organism evidence="6 7">
    <name type="scientific">Penicillium capsulatum</name>
    <dbReference type="NCBI Taxonomy" id="69766"/>
    <lineage>
        <taxon>Eukaryota</taxon>
        <taxon>Fungi</taxon>
        <taxon>Dikarya</taxon>
        <taxon>Ascomycota</taxon>
        <taxon>Pezizomycotina</taxon>
        <taxon>Eurotiomycetes</taxon>
        <taxon>Eurotiomycetidae</taxon>
        <taxon>Eurotiales</taxon>
        <taxon>Aspergillaceae</taxon>
        <taxon>Penicillium</taxon>
    </lineage>
</organism>
<feature type="compositionally biased region" description="Low complexity" evidence="4">
    <location>
        <begin position="812"/>
        <end position="843"/>
    </location>
</feature>
<dbReference type="GO" id="GO:0006405">
    <property type="term" value="P:RNA export from nucleus"/>
    <property type="evidence" value="ECO:0007669"/>
    <property type="project" value="TreeGrafter"/>
</dbReference>
<feature type="compositionally biased region" description="Polar residues" evidence="4">
    <location>
        <begin position="1"/>
        <end position="12"/>
    </location>
</feature>
<dbReference type="Pfam" id="PF16755">
    <property type="entry name" value="Beta-prop_NUP159_NUP214"/>
    <property type="match status" value="1"/>
</dbReference>
<feature type="compositionally biased region" description="Low complexity" evidence="4">
    <location>
        <begin position="734"/>
        <end position="752"/>
    </location>
</feature>
<feature type="region of interest" description="Disordered" evidence="4">
    <location>
        <begin position="1432"/>
        <end position="1522"/>
    </location>
</feature>
<feature type="compositionally biased region" description="Low complexity" evidence="4">
    <location>
        <begin position="557"/>
        <end position="571"/>
    </location>
</feature>
<feature type="compositionally biased region" description="Acidic residues" evidence="4">
    <location>
        <begin position="1013"/>
        <end position="1029"/>
    </location>
</feature>
<feature type="compositionally biased region" description="Pro residues" evidence="4">
    <location>
        <begin position="983"/>
        <end position="995"/>
    </location>
</feature>
<evidence type="ECO:0000256" key="3">
    <source>
        <dbReference type="ARBA" id="ARBA00023242"/>
    </source>
</evidence>
<dbReference type="Gene3D" id="2.130.10.10">
    <property type="entry name" value="YVTN repeat-like/Quinoprotein amine dehydrogenase"/>
    <property type="match status" value="1"/>
</dbReference>
<dbReference type="SUPFAM" id="SSF117289">
    <property type="entry name" value="Nucleoporin domain"/>
    <property type="match status" value="1"/>
</dbReference>
<evidence type="ECO:0000256" key="4">
    <source>
        <dbReference type="SAM" id="MobiDB-lite"/>
    </source>
</evidence>
<evidence type="ECO:0000256" key="1">
    <source>
        <dbReference type="ARBA" id="ARBA00004123"/>
    </source>
</evidence>
<feature type="region of interest" description="Disordered" evidence="4">
    <location>
        <begin position="466"/>
        <end position="1156"/>
    </location>
</feature>
<feature type="compositionally biased region" description="Basic and acidic residues" evidence="4">
    <location>
        <begin position="1141"/>
        <end position="1156"/>
    </location>
</feature>